<dbReference type="PANTHER" id="PTHR11829">
    <property type="entry name" value="FORKHEAD BOX PROTEIN"/>
    <property type="match status" value="1"/>
</dbReference>
<keyword evidence="6" id="KW-1185">Reference proteome</keyword>
<organism evidence="5 6">
    <name type="scientific">Exidia glandulosa HHB12029</name>
    <dbReference type="NCBI Taxonomy" id="1314781"/>
    <lineage>
        <taxon>Eukaryota</taxon>
        <taxon>Fungi</taxon>
        <taxon>Dikarya</taxon>
        <taxon>Basidiomycota</taxon>
        <taxon>Agaricomycotina</taxon>
        <taxon>Agaricomycetes</taxon>
        <taxon>Auriculariales</taxon>
        <taxon>Exidiaceae</taxon>
        <taxon>Exidia</taxon>
    </lineage>
</organism>
<feature type="DNA-binding region" description="Fork-head" evidence="2">
    <location>
        <begin position="34"/>
        <end position="110"/>
    </location>
</feature>
<feature type="compositionally biased region" description="Acidic residues" evidence="3">
    <location>
        <begin position="178"/>
        <end position="187"/>
    </location>
</feature>
<dbReference type="OrthoDB" id="5954824at2759"/>
<dbReference type="SMART" id="SM00339">
    <property type="entry name" value="FH"/>
    <property type="match status" value="1"/>
</dbReference>
<feature type="compositionally biased region" description="Low complexity" evidence="3">
    <location>
        <begin position="133"/>
        <end position="157"/>
    </location>
</feature>
<feature type="domain" description="Fork-head" evidence="4">
    <location>
        <begin position="34"/>
        <end position="110"/>
    </location>
</feature>
<keyword evidence="2" id="KW-0539">Nucleus</keyword>
<keyword evidence="1 2" id="KW-0238">DNA-binding</keyword>
<dbReference type="GO" id="GO:0000981">
    <property type="term" value="F:DNA-binding transcription factor activity, RNA polymerase II-specific"/>
    <property type="evidence" value="ECO:0007669"/>
    <property type="project" value="TreeGrafter"/>
</dbReference>
<reference evidence="5 6" key="1">
    <citation type="journal article" date="2016" name="Mol. Biol. Evol.">
        <title>Comparative Genomics of Early-Diverging Mushroom-Forming Fungi Provides Insights into the Origins of Lignocellulose Decay Capabilities.</title>
        <authorList>
            <person name="Nagy L.G."/>
            <person name="Riley R."/>
            <person name="Tritt A."/>
            <person name="Adam C."/>
            <person name="Daum C."/>
            <person name="Floudas D."/>
            <person name="Sun H."/>
            <person name="Yadav J.S."/>
            <person name="Pangilinan J."/>
            <person name="Larsson K.H."/>
            <person name="Matsuura K."/>
            <person name="Barry K."/>
            <person name="Labutti K."/>
            <person name="Kuo R."/>
            <person name="Ohm R.A."/>
            <person name="Bhattacharya S.S."/>
            <person name="Shirouzu T."/>
            <person name="Yoshinaga Y."/>
            <person name="Martin F.M."/>
            <person name="Grigoriev I.V."/>
            <person name="Hibbett D.S."/>
        </authorList>
    </citation>
    <scope>NUCLEOTIDE SEQUENCE [LARGE SCALE GENOMIC DNA]</scope>
    <source>
        <strain evidence="5 6">HHB12029</strain>
    </source>
</reference>
<dbReference type="InterPro" id="IPR036390">
    <property type="entry name" value="WH_DNA-bd_sf"/>
</dbReference>
<protein>
    <recommendedName>
        <fullName evidence="4">Fork-head domain-containing protein</fullName>
    </recommendedName>
</protein>
<dbReference type="PANTHER" id="PTHR11829:SF343">
    <property type="entry name" value="FORK-HEAD DOMAIN-CONTAINING PROTEIN"/>
    <property type="match status" value="1"/>
</dbReference>
<dbReference type="InParanoid" id="A0A165GGX1"/>
<dbReference type="InterPro" id="IPR036388">
    <property type="entry name" value="WH-like_DNA-bd_sf"/>
</dbReference>
<dbReference type="PROSITE" id="PS50039">
    <property type="entry name" value="FORK_HEAD_3"/>
    <property type="match status" value="1"/>
</dbReference>
<feature type="region of interest" description="Disordered" evidence="3">
    <location>
        <begin position="1"/>
        <end position="35"/>
    </location>
</feature>
<feature type="region of interest" description="Disordered" evidence="3">
    <location>
        <begin position="110"/>
        <end position="163"/>
    </location>
</feature>
<dbReference type="Pfam" id="PF00250">
    <property type="entry name" value="Forkhead"/>
    <property type="match status" value="1"/>
</dbReference>
<evidence type="ECO:0000256" key="2">
    <source>
        <dbReference type="PROSITE-ProRule" id="PRU00089"/>
    </source>
</evidence>
<dbReference type="Proteomes" id="UP000077266">
    <property type="component" value="Unassembled WGS sequence"/>
</dbReference>
<evidence type="ECO:0000256" key="1">
    <source>
        <dbReference type="ARBA" id="ARBA00023125"/>
    </source>
</evidence>
<sequence length="350" mass="38168">MSSPAEASTPTETTAPELAPLPGISQAQFDDYEKPKTPLPQILHDLILSSPFGQLDVQEIYIELRAQYPYFRVHPEPQVWQNRVRNCLSTSTQFQKVAKPCAKRASFWQVVQKDQPARKRRKLDAPPYDADVSSSSSRTKNRASSGSQTPSGSHSQPESPGPAVMSVADYLAQTAPAAEDEPGEEPEIATAVHASRSPSPKEYDELATPVSEHEEVALVSPAPEPQPHPAARSSTSTADAMKAFTSVFAVQRPYPDPPTPAPVPAPPRELPPGGREFKFLPPLPMLAPSPRPTQPAAETRVSSKVYALTTQLLGDMTDANRTHSLEDMRKAYRQFCSTIEPLLFPDAETA</sequence>
<evidence type="ECO:0000259" key="4">
    <source>
        <dbReference type="PROSITE" id="PS50039"/>
    </source>
</evidence>
<name>A0A165GGX1_EXIGL</name>
<dbReference type="AlphaFoldDB" id="A0A165GGX1"/>
<dbReference type="EMBL" id="KV426047">
    <property type="protein sequence ID" value="KZV90502.1"/>
    <property type="molecule type" value="Genomic_DNA"/>
</dbReference>
<accession>A0A165GGX1</accession>
<dbReference type="SUPFAM" id="SSF46785">
    <property type="entry name" value="Winged helix' DNA-binding domain"/>
    <property type="match status" value="1"/>
</dbReference>
<evidence type="ECO:0000256" key="3">
    <source>
        <dbReference type="SAM" id="MobiDB-lite"/>
    </source>
</evidence>
<feature type="region of interest" description="Disordered" evidence="3">
    <location>
        <begin position="251"/>
        <end position="301"/>
    </location>
</feature>
<feature type="compositionally biased region" description="Pro residues" evidence="3">
    <location>
        <begin position="254"/>
        <end position="270"/>
    </location>
</feature>
<feature type="non-terminal residue" evidence="5">
    <location>
        <position position="1"/>
    </location>
</feature>
<dbReference type="GO" id="GO:0005634">
    <property type="term" value="C:nucleus"/>
    <property type="evidence" value="ECO:0007669"/>
    <property type="project" value="UniProtKB-SubCell"/>
</dbReference>
<feature type="compositionally biased region" description="Low complexity" evidence="3">
    <location>
        <begin position="1"/>
        <end position="22"/>
    </location>
</feature>
<dbReference type="STRING" id="1314781.A0A165GGX1"/>
<feature type="region of interest" description="Disordered" evidence="3">
    <location>
        <begin position="175"/>
        <end position="237"/>
    </location>
</feature>
<evidence type="ECO:0000313" key="5">
    <source>
        <dbReference type="EMBL" id="KZV90502.1"/>
    </source>
</evidence>
<dbReference type="InterPro" id="IPR001766">
    <property type="entry name" value="Fork_head_dom"/>
</dbReference>
<evidence type="ECO:0000313" key="6">
    <source>
        <dbReference type="Proteomes" id="UP000077266"/>
    </source>
</evidence>
<dbReference type="GO" id="GO:0000978">
    <property type="term" value="F:RNA polymerase II cis-regulatory region sequence-specific DNA binding"/>
    <property type="evidence" value="ECO:0007669"/>
    <property type="project" value="TreeGrafter"/>
</dbReference>
<proteinExistence type="predicted"/>
<dbReference type="InterPro" id="IPR050211">
    <property type="entry name" value="FOX_domain-containing"/>
</dbReference>
<feature type="compositionally biased region" description="Pro residues" evidence="3">
    <location>
        <begin position="281"/>
        <end position="293"/>
    </location>
</feature>
<dbReference type="Gene3D" id="1.10.10.10">
    <property type="entry name" value="Winged helix-like DNA-binding domain superfamily/Winged helix DNA-binding domain"/>
    <property type="match status" value="1"/>
</dbReference>
<gene>
    <name evidence="5" type="ORF">EXIGLDRAFT_837749</name>
</gene>
<comment type="subcellular location">
    <subcellularLocation>
        <location evidence="2">Nucleus</location>
    </subcellularLocation>
</comment>